<dbReference type="GeneID" id="64978777"/>
<evidence type="ECO:0000313" key="3">
    <source>
        <dbReference type="Proteomes" id="UP000654913"/>
    </source>
</evidence>
<reference evidence="2" key="2">
    <citation type="submission" date="2021-02" db="EMBL/GenBank/DDBJ databases">
        <title>Aspergillus puulaauensis MK2 genome sequence.</title>
        <authorList>
            <person name="Futagami T."/>
            <person name="Mori K."/>
            <person name="Kadooka C."/>
            <person name="Tanaka T."/>
        </authorList>
    </citation>
    <scope>NUCLEOTIDE SEQUENCE</scope>
    <source>
        <strain evidence="2">MK2</strain>
    </source>
</reference>
<evidence type="ECO:0000256" key="1">
    <source>
        <dbReference type="SAM" id="MobiDB-lite"/>
    </source>
</evidence>
<dbReference type="RefSeq" id="XP_041560966.1">
    <property type="nucleotide sequence ID" value="XM_041695214.1"/>
</dbReference>
<reference evidence="2" key="1">
    <citation type="submission" date="2021-01" db="EMBL/GenBank/DDBJ databases">
        <authorList>
            <consortium name="Aspergillus puulaauensis MK2 genome sequencing consortium"/>
            <person name="Kazuki M."/>
            <person name="Futagami T."/>
        </authorList>
    </citation>
    <scope>NUCLEOTIDE SEQUENCE</scope>
    <source>
        <strain evidence="2">MK2</strain>
    </source>
</reference>
<accession>A0A7R8ATG5</accession>
<dbReference type="Proteomes" id="UP000654913">
    <property type="component" value="Chromosome 7"/>
</dbReference>
<feature type="region of interest" description="Disordered" evidence="1">
    <location>
        <begin position="1"/>
        <end position="52"/>
    </location>
</feature>
<sequence length="230" mass="26242">MNPTRLRTRLSQHTSLQIHPPTPRLSHRPALRRPPPPPTSQRPQSHAYSTRTDSLPKIIQPSFWASLLPKSLPFRSSQSSASASNSREWNPASFYIIIFILIGSQAIRMIALKNEYTGYLRSTDAKIRLLREVIGKVQRGEEVDVKKLLGTGEERVEREWDEVLREIEREDSLWHQKQKKAEEDAAEKAQADRRAQLQEQADKDPAVPAVDAADESTAKDNQAKRKVSFF</sequence>
<feature type="compositionally biased region" description="Basic residues" evidence="1">
    <location>
        <begin position="1"/>
        <end position="10"/>
    </location>
</feature>
<dbReference type="KEGG" id="apuu:APUU_70350S"/>
<dbReference type="InterPro" id="IPR035213">
    <property type="entry name" value="DUF5321"/>
</dbReference>
<dbReference type="Pfam" id="PF17254">
    <property type="entry name" value="DUF5321"/>
    <property type="match status" value="1"/>
</dbReference>
<name>A0A7R8ATG5_9EURO</name>
<feature type="region of interest" description="Disordered" evidence="1">
    <location>
        <begin position="173"/>
        <end position="230"/>
    </location>
</feature>
<protein>
    <submittedName>
        <fullName evidence="2">Uncharacterized protein</fullName>
    </submittedName>
</protein>
<proteinExistence type="predicted"/>
<dbReference type="OrthoDB" id="2253354at2759"/>
<evidence type="ECO:0000313" key="2">
    <source>
        <dbReference type="EMBL" id="BCS28780.1"/>
    </source>
</evidence>
<dbReference type="EMBL" id="AP024449">
    <property type="protein sequence ID" value="BCS28780.1"/>
    <property type="molecule type" value="Genomic_DNA"/>
</dbReference>
<gene>
    <name evidence="2" type="ORF">APUU_70350S</name>
</gene>
<keyword evidence="3" id="KW-1185">Reference proteome</keyword>
<dbReference type="AlphaFoldDB" id="A0A7R8ATG5"/>
<organism evidence="2 3">
    <name type="scientific">Aspergillus puulaauensis</name>
    <dbReference type="NCBI Taxonomy" id="1220207"/>
    <lineage>
        <taxon>Eukaryota</taxon>
        <taxon>Fungi</taxon>
        <taxon>Dikarya</taxon>
        <taxon>Ascomycota</taxon>
        <taxon>Pezizomycotina</taxon>
        <taxon>Eurotiomycetes</taxon>
        <taxon>Eurotiomycetidae</taxon>
        <taxon>Eurotiales</taxon>
        <taxon>Aspergillaceae</taxon>
        <taxon>Aspergillus</taxon>
    </lineage>
</organism>
<feature type="compositionally biased region" description="Basic and acidic residues" evidence="1">
    <location>
        <begin position="173"/>
        <end position="205"/>
    </location>
</feature>